<dbReference type="SMART" id="SM00886">
    <property type="entry name" value="Dabb"/>
    <property type="match status" value="1"/>
</dbReference>
<dbReference type="Pfam" id="PF07876">
    <property type="entry name" value="Dabb"/>
    <property type="match status" value="1"/>
</dbReference>
<organism evidence="4 5">
    <name type="scientific">Rhodopirellula baltica WH47</name>
    <dbReference type="NCBI Taxonomy" id="991778"/>
    <lineage>
        <taxon>Bacteria</taxon>
        <taxon>Pseudomonadati</taxon>
        <taxon>Planctomycetota</taxon>
        <taxon>Planctomycetia</taxon>
        <taxon>Pirellulales</taxon>
        <taxon>Pirellulaceae</taxon>
        <taxon>Rhodopirellula</taxon>
    </lineage>
</organism>
<evidence type="ECO:0000256" key="1">
    <source>
        <dbReference type="ARBA" id="ARBA00011738"/>
    </source>
</evidence>
<keyword evidence="2" id="KW-0732">Signal</keyword>
<sequence length="131" mass="14551">MRLLLGLGICCVAAAVMQLSATGAEEEVSKKMLRHVVMFGFKDASSEADVQKVVDAFRNLPNEIPEIADFEYGTNNSPEGLNDGLTHCFLVTFSSEKDREAYLPHPAHKAFVEVLKPHLEKVVVIDYWADK</sequence>
<feature type="domain" description="Stress-response A/B barrel" evidence="3">
    <location>
        <begin position="33"/>
        <end position="127"/>
    </location>
</feature>
<name>F2B1L2_RHOBT</name>
<evidence type="ECO:0000313" key="5">
    <source>
        <dbReference type="Proteomes" id="UP000006222"/>
    </source>
</evidence>
<dbReference type="Proteomes" id="UP000006222">
    <property type="component" value="Unassembled WGS sequence"/>
</dbReference>
<dbReference type="PATRIC" id="fig|991778.3.peg.6215"/>
<evidence type="ECO:0000259" key="3">
    <source>
        <dbReference type="PROSITE" id="PS51502"/>
    </source>
</evidence>
<feature type="signal peptide" evidence="2">
    <location>
        <begin position="1"/>
        <end position="21"/>
    </location>
</feature>
<reference evidence="4 5" key="1">
    <citation type="journal article" date="2013" name="Mar. Genomics">
        <title>Expression of sulfatases in Rhodopirellula baltica and the diversity of sulfatases in the genus Rhodopirellula.</title>
        <authorList>
            <person name="Wegner C.E."/>
            <person name="Richter-Heitmann T."/>
            <person name="Klindworth A."/>
            <person name="Klockow C."/>
            <person name="Richter M."/>
            <person name="Achstetter T."/>
            <person name="Glockner F.O."/>
            <person name="Harder J."/>
        </authorList>
    </citation>
    <scope>NUCLEOTIDE SEQUENCE [LARGE SCALE GENOMIC DNA]</scope>
    <source>
        <strain evidence="4 5">WH47</strain>
    </source>
</reference>
<comment type="caution">
    <text evidence="4">The sequence shown here is derived from an EMBL/GenBank/DDBJ whole genome shotgun (WGS) entry which is preliminary data.</text>
</comment>
<accession>F2B1L2</accession>
<dbReference type="PANTHER" id="PTHR33178:SF10">
    <property type="entry name" value="STRESS-RESPONSE A_B BARREL DOMAIN-CONTAINING PROTEIN"/>
    <property type="match status" value="1"/>
</dbReference>
<evidence type="ECO:0000313" key="4">
    <source>
        <dbReference type="EMBL" id="EGF24216.1"/>
    </source>
</evidence>
<proteinExistence type="predicted"/>
<dbReference type="PANTHER" id="PTHR33178">
    <property type="match status" value="1"/>
</dbReference>
<dbReference type="PROSITE" id="PS51502">
    <property type="entry name" value="S_R_A_B_BARREL"/>
    <property type="match status" value="1"/>
</dbReference>
<dbReference type="InterPro" id="IPR011008">
    <property type="entry name" value="Dimeric_a/b-barrel"/>
</dbReference>
<dbReference type="SUPFAM" id="SSF54909">
    <property type="entry name" value="Dimeric alpha+beta barrel"/>
    <property type="match status" value="1"/>
</dbReference>
<dbReference type="EMBL" id="AFAR01000305">
    <property type="protein sequence ID" value="EGF24216.1"/>
    <property type="molecule type" value="Genomic_DNA"/>
</dbReference>
<protein>
    <submittedName>
        <fullName evidence="4">Stress responsive alpha-beta barrel domain protein</fullName>
    </submittedName>
</protein>
<dbReference type="InterPro" id="IPR013097">
    <property type="entry name" value="Dabb"/>
</dbReference>
<comment type="subunit">
    <text evidence="1">Homodimer.</text>
</comment>
<dbReference type="RefSeq" id="WP_007329772.1">
    <property type="nucleotide sequence ID" value="NZ_AFAR01000305.1"/>
</dbReference>
<dbReference type="Gene3D" id="3.30.70.100">
    <property type="match status" value="1"/>
</dbReference>
<evidence type="ECO:0000256" key="2">
    <source>
        <dbReference type="SAM" id="SignalP"/>
    </source>
</evidence>
<gene>
    <name evidence="4" type="ORF">RBWH47_02714</name>
</gene>
<dbReference type="InterPro" id="IPR044662">
    <property type="entry name" value="HS1/DABB1-like"/>
</dbReference>
<dbReference type="AlphaFoldDB" id="F2B1L2"/>
<feature type="chain" id="PRO_5003274042" evidence="2">
    <location>
        <begin position="22"/>
        <end position="131"/>
    </location>
</feature>